<organism evidence="1 2">
    <name type="scientific">Enteractinococcus helveticum</name>
    <dbReference type="NCBI Taxonomy" id="1837282"/>
    <lineage>
        <taxon>Bacteria</taxon>
        <taxon>Bacillati</taxon>
        <taxon>Actinomycetota</taxon>
        <taxon>Actinomycetes</taxon>
        <taxon>Micrococcales</taxon>
        <taxon>Micrococcaceae</taxon>
    </lineage>
</organism>
<reference evidence="1" key="2">
    <citation type="submission" date="2021-09" db="EMBL/GenBank/DDBJ databases">
        <authorList>
            <person name="Gilroy R."/>
        </authorList>
    </citation>
    <scope>NUCLEOTIDE SEQUENCE</scope>
    <source>
        <strain evidence="1">ChiHjej13B12-14962</strain>
    </source>
</reference>
<evidence type="ECO:0000313" key="2">
    <source>
        <dbReference type="Proteomes" id="UP000703315"/>
    </source>
</evidence>
<proteinExistence type="predicted"/>
<accession>A0A921FQ84</accession>
<dbReference type="EMBL" id="DYXC01000169">
    <property type="protein sequence ID" value="HJF15955.1"/>
    <property type="molecule type" value="Genomic_DNA"/>
</dbReference>
<name>A0A921FQ84_9MICC</name>
<comment type="caution">
    <text evidence="1">The sequence shown here is derived from an EMBL/GenBank/DDBJ whole genome shotgun (WGS) entry which is preliminary data.</text>
</comment>
<dbReference type="RefSeq" id="WP_303909027.1">
    <property type="nucleotide sequence ID" value="NZ_DYXC01000169.1"/>
</dbReference>
<sequence>MSANVIGGPTHWRANLDELTLGAAHLRQATEQTMQLAGDAMLAGGILTGVTIMTPQGPLIGAKTFELSTGLMGMQAEVEVLTHGVEFAVAAYLEAEAQITNLMTLAVTPSAVVLSVLGATTSLDVPNDAYELAIHGTTSYLWAPVETAFSAADRFVPGSKLAIGHAIGWTFGLDENIWDLAPTQRTYGMLAHTLEQLGLMQLAPYDIENITQAPGGDGWQARESIYDGGSTKAMQLMKDYAYEPDTVTVAKIVQPDGTDAYAVMYSGTTPLGDDSGPLGLLHQENAFGATGVVESVAADSVHVEDATMQILEQAGVPAGATIIPMGYSQGGTHAMNIAMSDKMKAKYAIPDVLTVAAPTGHRRTDDLSTNFVHIEHQHDKVTALTGASNEGRINRTTIEVKGYPDHEVPAGVFGPEHNFEVIDHQLAEALHDPEVARATQVPLESLENKMNGSVSVQQFHLNRQPAAPPQHPFAHPSAFSQEPKKIVSIRPLDEWMTAAATK</sequence>
<evidence type="ECO:0000313" key="1">
    <source>
        <dbReference type="EMBL" id="HJF15955.1"/>
    </source>
</evidence>
<dbReference type="Proteomes" id="UP000703315">
    <property type="component" value="Unassembled WGS sequence"/>
</dbReference>
<gene>
    <name evidence="1" type="ORF">K8V32_14395</name>
</gene>
<protein>
    <submittedName>
        <fullName evidence="1">Uncharacterized protein</fullName>
    </submittedName>
</protein>
<reference evidence="1" key="1">
    <citation type="journal article" date="2021" name="PeerJ">
        <title>Extensive microbial diversity within the chicken gut microbiome revealed by metagenomics and culture.</title>
        <authorList>
            <person name="Gilroy R."/>
            <person name="Ravi A."/>
            <person name="Getino M."/>
            <person name="Pursley I."/>
            <person name="Horton D.L."/>
            <person name="Alikhan N.F."/>
            <person name="Baker D."/>
            <person name="Gharbi K."/>
            <person name="Hall N."/>
            <person name="Watson M."/>
            <person name="Adriaenssens E.M."/>
            <person name="Foster-Nyarko E."/>
            <person name="Jarju S."/>
            <person name="Secka A."/>
            <person name="Antonio M."/>
            <person name="Oren A."/>
            <person name="Chaudhuri R.R."/>
            <person name="La Ragione R."/>
            <person name="Hildebrand F."/>
            <person name="Pallen M.J."/>
        </authorList>
    </citation>
    <scope>NUCLEOTIDE SEQUENCE</scope>
    <source>
        <strain evidence="1">ChiHjej13B12-14962</strain>
    </source>
</reference>
<dbReference type="AlphaFoldDB" id="A0A921FQ84"/>